<protein>
    <submittedName>
        <fullName evidence="10">Urea transporter</fullName>
    </submittedName>
</protein>
<dbReference type="GO" id="GO:0015204">
    <property type="term" value="F:urea transmembrane transporter activity"/>
    <property type="evidence" value="ECO:0007669"/>
    <property type="project" value="InterPro"/>
</dbReference>
<dbReference type="RefSeq" id="XP_007311269.1">
    <property type="nucleotide sequence ID" value="XM_007311207.1"/>
</dbReference>
<proteinExistence type="inferred from homology"/>
<evidence type="ECO:0000256" key="6">
    <source>
        <dbReference type="ARBA" id="ARBA00023136"/>
    </source>
</evidence>
<dbReference type="PANTHER" id="PTHR46154:SF2">
    <property type="entry name" value="SOLUTE SYMPORTER FAMILY TRANSPORTER (AFU_ORTHOLOGUE AFUA_6G03200)"/>
    <property type="match status" value="1"/>
</dbReference>
<feature type="transmembrane region" description="Helical" evidence="9">
    <location>
        <begin position="352"/>
        <end position="379"/>
    </location>
</feature>
<feature type="transmembrane region" description="Helical" evidence="9">
    <location>
        <begin position="12"/>
        <end position="35"/>
    </location>
</feature>
<reference evidence="11" key="1">
    <citation type="journal article" date="2012" name="Science">
        <title>The Paleozoic origin of enzymatic lignin decomposition reconstructed from 31 fungal genomes.</title>
        <authorList>
            <person name="Floudas D."/>
            <person name="Binder M."/>
            <person name="Riley R."/>
            <person name="Barry K."/>
            <person name="Blanchette R.A."/>
            <person name="Henrissat B."/>
            <person name="Martinez A.T."/>
            <person name="Otillar R."/>
            <person name="Spatafora J.W."/>
            <person name="Yadav J.S."/>
            <person name="Aerts A."/>
            <person name="Benoit I."/>
            <person name="Boyd A."/>
            <person name="Carlson A."/>
            <person name="Copeland A."/>
            <person name="Coutinho P.M."/>
            <person name="de Vries R.P."/>
            <person name="Ferreira P."/>
            <person name="Findley K."/>
            <person name="Foster B."/>
            <person name="Gaskell J."/>
            <person name="Glotzer D."/>
            <person name="Gorecki P."/>
            <person name="Heitman J."/>
            <person name="Hesse C."/>
            <person name="Hori C."/>
            <person name="Igarashi K."/>
            <person name="Jurgens J.A."/>
            <person name="Kallen N."/>
            <person name="Kersten P."/>
            <person name="Kohler A."/>
            <person name="Kuees U."/>
            <person name="Kumar T.K.A."/>
            <person name="Kuo A."/>
            <person name="LaButti K."/>
            <person name="Larrondo L.F."/>
            <person name="Lindquist E."/>
            <person name="Ling A."/>
            <person name="Lombard V."/>
            <person name="Lucas S."/>
            <person name="Lundell T."/>
            <person name="Martin R."/>
            <person name="McLaughlin D.J."/>
            <person name="Morgenstern I."/>
            <person name="Morin E."/>
            <person name="Murat C."/>
            <person name="Nagy L.G."/>
            <person name="Nolan M."/>
            <person name="Ohm R.A."/>
            <person name="Patyshakuliyeva A."/>
            <person name="Rokas A."/>
            <person name="Ruiz-Duenas F.J."/>
            <person name="Sabat G."/>
            <person name="Salamov A."/>
            <person name="Samejima M."/>
            <person name="Schmutz J."/>
            <person name="Slot J.C."/>
            <person name="St John F."/>
            <person name="Stenlid J."/>
            <person name="Sun H."/>
            <person name="Sun S."/>
            <person name="Syed K."/>
            <person name="Tsang A."/>
            <person name="Wiebenga A."/>
            <person name="Young D."/>
            <person name="Pisabarro A."/>
            <person name="Eastwood D.C."/>
            <person name="Martin F."/>
            <person name="Cullen D."/>
            <person name="Grigoriev I.V."/>
            <person name="Hibbett D.S."/>
        </authorList>
    </citation>
    <scope>NUCLEOTIDE SEQUENCE [LARGE SCALE GENOMIC DNA]</scope>
    <source>
        <strain evidence="11">FP-91666</strain>
    </source>
</reference>
<feature type="transmembrane region" description="Helical" evidence="9">
    <location>
        <begin position="426"/>
        <end position="448"/>
    </location>
</feature>
<accession>R7RY21</accession>
<evidence type="ECO:0000313" key="11">
    <source>
        <dbReference type="Proteomes" id="UP000053927"/>
    </source>
</evidence>
<feature type="transmembrane region" description="Helical" evidence="9">
    <location>
        <begin position="167"/>
        <end position="186"/>
    </location>
</feature>
<keyword evidence="6 9" id="KW-0472">Membrane</keyword>
<feature type="transmembrane region" description="Helical" evidence="9">
    <location>
        <begin position="293"/>
        <end position="318"/>
    </location>
</feature>
<dbReference type="GeneID" id="18794786"/>
<dbReference type="OMA" id="CKRALKP"/>
<evidence type="ECO:0000256" key="3">
    <source>
        <dbReference type="ARBA" id="ARBA00022448"/>
    </source>
</evidence>
<feature type="transmembrane region" description="Helical" evidence="9">
    <location>
        <begin position="93"/>
        <end position="112"/>
    </location>
</feature>
<dbReference type="Gene3D" id="1.20.1730.10">
    <property type="entry name" value="Sodium/glucose cotransporter"/>
    <property type="match status" value="1"/>
</dbReference>
<dbReference type="PROSITE" id="PS50283">
    <property type="entry name" value="NA_SOLUT_SYMP_3"/>
    <property type="match status" value="1"/>
</dbReference>
<dbReference type="GO" id="GO:0015606">
    <property type="term" value="F:spermidine transmembrane transporter activity"/>
    <property type="evidence" value="ECO:0007669"/>
    <property type="project" value="UniProtKB-ARBA"/>
</dbReference>
<keyword evidence="3" id="KW-0813">Transport</keyword>
<feature type="transmembrane region" description="Helical" evidence="9">
    <location>
        <begin position="632"/>
        <end position="654"/>
    </location>
</feature>
<dbReference type="NCBIfam" id="TIGR00813">
    <property type="entry name" value="sss"/>
    <property type="match status" value="1"/>
</dbReference>
<dbReference type="InterPro" id="IPR031155">
    <property type="entry name" value="DUR"/>
</dbReference>
<evidence type="ECO:0000256" key="5">
    <source>
        <dbReference type="ARBA" id="ARBA00022989"/>
    </source>
</evidence>
<keyword evidence="4 9" id="KW-0812">Transmembrane</keyword>
<evidence type="ECO:0000256" key="1">
    <source>
        <dbReference type="ARBA" id="ARBA00004141"/>
    </source>
</evidence>
<keyword evidence="11" id="KW-1185">Reference proteome</keyword>
<feature type="transmembrane region" description="Helical" evidence="9">
    <location>
        <begin position="455"/>
        <end position="474"/>
    </location>
</feature>
<gene>
    <name evidence="10" type="ORF">STEHIDRAFT_106121</name>
</gene>
<organism evidence="10 11">
    <name type="scientific">Stereum hirsutum (strain FP-91666)</name>
    <name type="common">White-rot fungus</name>
    <dbReference type="NCBI Taxonomy" id="721885"/>
    <lineage>
        <taxon>Eukaryota</taxon>
        <taxon>Fungi</taxon>
        <taxon>Dikarya</taxon>
        <taxon>Basidiomycota</taxon>
        <taxon>Agaricomycotina</taxon>
        <taxon>Agaricomycetes</taxon>
        <taxon>Russulales</taxon>
        <taxon>Stereaceae</taxon>
        <taxon>Stereum</taxon>
    </lineage>
</organism>
<evidence type="ECO:0000256" key="2">
    <source>
        <dbReference type="ARBA" id="ARBA00006434"/>
    </source>
</evidence>
<keyword evidence="5 9" id="KW-1133">Transmembrane helix</keyword>
<dbReference type="CDD" id="cd11476">
    <property type="entry name" value="SLC5sbd_DUR3"/>
    <property type="match status" value="1"/>
</dbReference>
<feature type="transmembrane region" description="Helical" evidence="9">
    <location>
        <begin position="198"/>
        <end position="217"/>
    </location>
</feature>
<dbReference type="EMBL" id="JH687402">
    <property type="protein sequence ID" value="EIM79698.1"/>
    <property type="molecule type" value="Genomic_DNA"/>
</dbReference>
<feature type="transmembrane region" description="Helical" evidence="9">
    <location>
        <begin position="494"/>
        <end position="516"/>
    </location>
</feature>
<evidence type="ECO:0000256" key="7">
    <source>
        <dbReference type="RuleBase" id="RU362091"/>
    </source>
</evidence>
<feature type="region of interest" description="Disordered" evidence="8">
    <location>
        <begin position="533"/>
        <end position="572"/>
    </location>
</feature>
<feature type="transmembrane region" description="Helical" evidence="9">
    <location>
        <begin position="400"/>
        <end position="420"/>
    </location>
</feature>
<evidence type="ECO:0000256" key="8">
    <source>
        <dbReference type="SAM" id="MobiDB-lite"/>
    </source>
</evidence>
<feature type="transmembrane region" description="Helical" evidence="9">
    <location>
        <begin position="256"/>
        <end position="272"/>
    </location>
</feature>
<dbReference type="InterPro" id="IPR038377">
    <property type="entry name" value="Na/Glc_symporter_sf"/>
</dbReference>
<dbReference type="Pfam" id="PF00474">
    <property type="entry name" value="SSF"/>
    <property type="match status" value="1"/>
</dbReference>
<feature type="transmembrane region" description="Helical" evidence="9">
    <location>
        <begin position="598"/>
        <end position="620"/>
    </location>
</feature>
<dbReference type="InterPro" id="IPR001734">
    <property type="entry name" value="Na/solute_symporter"/>
</dbReference>
<name>R7RY21_STEHR</name>
<dbReference type="PANTHER" id="PTHR46154">
    <property type="match status" value="1"/>
</dbReference>
<evidence type="ECO:0000256" key="4">
    <source>
        <dbReference type="ARBA" id="ARBA00022692"/>
    </source>
</evidence>
<feature type="compositionally biased region" description="Polar residues" evidence="8">
    <location>
        <begin position="533"/>
        <end position="546"/>
    </location>
</feature>
<sequence length="687" mass="72348">MSSASTSILPQGAGYGVVVGIGLFFSALMIGLSAIQARYTAFSPKTSEEFSSASRSVKPGLIASGIVSAWTWAATLLQSSAVAYKYGISGPWWYGAGATVQVLLFAQLAAKLKLNAPFAHTWLEIVAARWGTAAHLVFMFFGLATNIIVSSMLILGGSATVTDLTGMSTIAACFLIPLGVAIYVVVGGMRATLLCDYTHTTVLFAIILTFVFTVYATSPKIGSPAKMHELLEAAAAASPVSGNAHGSYMTMRSKNGLIFGVINVIGNFATVFQDQAYWQRAIASKPASCVKAYLLGGLAWFAIPFSFATTLGLAAVALRNDPDMPALSAADVSAGLPAAAAASALLGKAGAAALLVLLFLAVTSAASAELIAVSSVLTYDVYKRYINPHATETQTLRMSHAMVAFFAIVMGLAGTIFFYIGVSMGWLYTFMGVILGSAVVPIAICITWSKANKRGCIIGSIVGFATGIIAWLVTTSTLNGAVINVTTTGGDYEMLAGNLASIGVGAIIATVSSLIWPDNYDFGSTRALNNPLMHSQNHTSQNTVNDSPLPEDEKRDRANTDEKDDTVADTRSASDEPIVPLVDVSDLDPVALKKAFKFAAWSSVALVLVMLIIIPFPLFFAQTIYGVRGLSAWVVIGIIWCFISAFSVVMYPLWESREALGQISRGIIKDVFSKGSGKYVAPETSAA</sequence>
<dbReference type="OrthoDB" id="6132759at2759"/>
<dbReference type="KEGG" id="shs:STEHIDRAFT_106121"/>
<evidence type="ECO:0000313" key="10">
    <source>
        <dbReference type="EMBL" id="EIM79698.1"/>
    </source>
</evidence>
<dbReference type="AlphaFoldDB" id="R7RY21"/>
<dbReference type="Proteomes" id="UP000053927">
    <property type="component" value="Unassembled WGS sequence"/>
</dbReference>
<dbReference type="eggNOG" id="KOG2348">
    <property type="taxonomic scope" value="Eukaryota"/>
</dbReference>
<comment type="similarity">
    <text evidence="2 7">Belongs to the sodium:solute symporter (SSF) (TC 2.A.21) family.</text>
</comment>
<feature type="compositionally biased region" description="Basic and acidic residues" evidence="8">
    <location>
        <begin position="551"/>
        <end position="572"/>
    </location>
</feature>
<feature type="transmembrane region" description="Helical" evidence="9">
    <location>
        <begin position="133"/>
        <end position="155"/>
    </location>
</feature>
<comment type="subcellular location">
    <subcellularLocation>
        <location evidence="1">Membrane</location>
        <topology evidence="1">Multi-pass membrane protein</topology>
    </subcellularLocation>
</comment>
<dbReference type="FunFam" id="1.20.1730.10:FF:000006">
    <property type="entry name" value="Urea active transporter"/>
    <property type="match status" value="1"/>
</dbReference>
<evidence type="ECO:0000256" key="9">
    <source>
        <dbReference type="SAM" id="Phobius"/>
    </source>
</evidence>
<dbReference type="GO" id="GO:0005886">
    <property type="term" value="C:plasma membrane"/>
    <property type="evidence" value="ECO:0007669"/>
    <property type="project" value="TreeGrafter"/>
</dbReference>